<accession>A0A508APN4</accession>
<protein>
    <submittedName>
        <fullName evidence="1">Uncharacterized protein</fullName>
    </submittedName>
</protein>
<evidence type="ECO:0000313" key="1">
    <source>
        <dbReference type="EMBL" id="KAB8185242.1"/>
    </source>
</evidence>
<organism evidence="1 2">
    <name type="scientific">Marilutibacter maris</name>
    <dbReference type="NCBI Taxonomy" id="1605891"/>
    <lineage>
        <taxon>Bacteria</taxon>
        <taxon>Pseudomonadati</taxon>
        <taxon>Pseudomonadota</taxon>
        <taxon>Gammaproteobacteria</taxon>
        <taxon>Lysobacterales</taxon>
        <taxon>Lysobacteraceae</taxon>
        <taxon>Marilutibacter</taxon>
    </lineage>
</organism>
<dbReference type="AlphaFoldDB" id="A0A508APN4"/>
<comment type="caution">
    <text evidence="1">The sequence shown here is derived from an EMBL/GenBank/DDBJ whole genome shotgun (WGS) entry which is preliminary data.</text>
</comment>
<evidence type="ECO:0000313" key="2">
    <source>
        <dbReference type="Proteomes" id="UP000320431"/>
    </source>
</evidence>
<gene>
    <name evidence="1" type="ORF">FKV24_010750</name>
</gene>
<dbReference type="Proteomes" id="UP000320431">
    <property type="component" value="Unassembled WGS sequence"/>
</dbReference>
<name>A0A508APN4_9GAMM</name>
<sequence length="96" mass="10384">MIEALVAIPRNSQTALIPEGATVVLNGSGGQADCRVFLRVDPDGVGPADRTYLHIRTNAPWYTLEGVNTLQWFGPGLVETPVLGVERLVLDAERLD</sequence>
<dbReference type="EMBL" id="VICD02000177">
    <property type="protein sequence ID" value="KAB8185242.1"/>
    <property type="molecule type" value="Genomic_DNA"/>
</dbReference>
<dbReference type="RefSeq" id="WP_141482377.1">
    <property type="nucleotide sequence ID" value="NZ_VICD02000177.1"/>
</dbReference>
<proteinExistence type="predicted"/>
<reference evidence="1 2" key="1">
    <citation type="submission" date="2019-10" db="EMBL/GenBank/DDBJ databases">
        <title>Lysobacter alkalisoli sp. nov., isolated from saline-alkaline soil.</title>
        <authorList>
            <person name="Sun J.-Q."/>
        </authorList>
    </citation>
    <scope>NUCLEOTIDE SEQUENCE [LARGE SCALE GENOMIC DNA]</scope>
    <source>
        <strain evidence="1 2">KCTC 42381</strain>
    </source>
</reference>